<dbReference type="AlphaFoldDB" id="A0A8S9FKR4"/>
<proteinExistence type="predicted"/>
<feature type="compositionally biased region" description="Basic residues" evidence="1">
    <location>
        <begin position="153"/>
        <end position="167"/>
    </location>
</feature>
<protein>
    <submittedName>
        <fullName evidence="2">Uncharacterized protein</fullName>
    </submittedName>
</protein>
<feature type="region of interest" description="Disordered" evidence="1">
    <location>
        <begin position="465"/>
        <end position="511"/>
    </location>
</feature>
<comment type="caution">
    <text evidence="2">The sequence shown here is derived from an EMBL/GenBank/DDBJ whole genome shotgun (WGS) entry which is preliminary data.</text>
</comment>
<organism evidence="2">
    <name type="scientific">Brassica cretica</name>
    <name type="common">Mustard</name>
    <dbReference type="NCBI Taxonomy" id="69181"/>
    <lineage>
        <taxon>Eukaryota</taxon>
        <taxon>Viridiplantae</taxon>
        <taxon>Streptophyta</taxon>
        <taxon>Embryophyta</taxon>
        <taxon>Tracheophyta</taxon>
        <taxon>Spermatophyta</taxon>
        <taxon>Magnoliopsida</taxon>
        <taxon>eudicotyledons</taxon>
        <taxon>Gunneridae</taxon>
        <taxon>Pentapetalae</taxon>
        <taxon>rosids</taxon>
        <taxon>malvids</taxon>
        <taxon>Brassicales</taxon>
        <taxon>Brassicaceae</taxon>
        <taxon>Brassiceae</taxon>
        <taxon>Brassica</taxon>
    </lineage>
</organism>
<sequence length="662" mass="76447">MSFGGSHWCRSTPDFEHRSTNFNKNRSTGSPEPRLMTLTDLTASWNVVRILTHEEFAARHPHPPSPVYVKIDRYSETTVDRQKETAINRQRPAPIGRRTPLTYRVQMPKIDVPRLNALMPQPKPSDNPPEATSAHSDDAADPMEVDRLPMGRTLRKRKEKVAKHLKRGANEKERESFQKRVFRIPLEKPFEEAYYTHRLWMLFRETRETEENIRRMFYASREKMKKMITLKKKSDPWQFAIPCTVEPSKESITFLDCSQRSSGEIVRDLEVQIDPHVHYNPILVKKPQTSSKRIDDPELIAAYHCGAEYETEYSVSIEIHTATSIDSAHQKLIDTPKEESVDSSPNDWENNYYNPTMAAHTKDTVHAEENVPSIDRSVSTLIDTHPHQTSQKRASADIAYYPSIDTIVDRVREGDYSIGSWADDHHHESYAIETTIHEPGADELHEGFTYEELLNLQKRDEADQRAEATWKRTRFSHPIDRSNHPSIDNNPRSSIDISPKAPSTVSENPNFDNQYLSQDEFGIFKDPDGYARAIDGHVLKVSREDIADIFQMANGADNLFMQQRTTPAHQQRVIKEFYYTAGGVDKRFKQKYRHPTRPSIDVDVLHQSTDVRNLAEESLTFLELGNFTGKRRMSMESTETIRDMQDMWMDTSSKCPRMISKS</sequence>
<feature type="compositionally biased region" description="Polar residues" evidence="1">
    <location>
        <begin position="484"/>
        <end position="511"/>
    </location>
</feature>
<feature type="region of interest" description="Disordered" evidence="1">
    <location>
        <begin position="14"/>
        <end position="34"/>
    </location>
</feature>
<gene>
    <name evidence="2" type="ORF">F2Q70_00030814</name>
</gene>
<accession>A0A8S9FKR4</accession>
<evidence type="ECO:0000313" key="2">
    <source>
        <dbReference type="EMBL" id="KAF2532728.1"/>
    </source>
</evidence>
<dbReference type="EMBL" id="QGKY02002305">
    <property type="protein sequence ID" value="KAF2532728.1"/>
    <property type="molecule type" value="Genomic_DNA"/>
</dbReference>
<feature type="region of interest" description="Disordered" evidence="1">
    <location>
        <begin position="117"/>
        <end position="172"/>
    </location>
</feature>
<feature type="compositionally biased region" description="Polar residues" evidence="1">
    <location>
        <begin position="20"/>
        <end position="30"/>
    </location>
</feature>
<evidence type="ECO:0000256" key="1">
    <source>
        <dbReference type="SAM" id="MobiDB-lite"/>
    </source>
</evidence>
<name>A0A8S9FKR4_BRACR</name>
<reference evidence="2" key="1">
    <citation type="submission" date="2019-12" db="EMBL/GenBank/DDBJ databases">
        <title>Genome sequencing and annotation of Brassica cretica.</title>
        <authorList>
            <person name="Studholme D.J."/>
            <person name="Sarris P.F."/>
        </authorList>
    </citation>
    <scope>NUCLEOTIDE SEQUENCE</scope>
    <source>
        <strain evidence="2">PFS-102/07</strain>
        <tissue evidence="2">Leaf</tissue>
    </source>
</reference>